<dbReference type="InterPro" id="IPR012259">
    <property type="entry name" value="DHFR"/>
</dbReference>
<evidence type="ECO:0000256" key="9">
    <source>
        <dbReference type="RuleBase" id="RU004474"/>
    </source>
</evidence>
<dbReference type="FunFam" id="3.40.430.10:FF:000009">
    <property type="entry name" value="Dihydrofolate reductase"/>
    <property type="match status" value="1"/>
</dbReference>
<evidence type="ECO:0000256" key="4">
    <source>
        <dbReference type="ARBA" id="ARBA00022563"/>
    </source>
</evidence>
<organism evidence="11 12">
    <name type="scientific">Adhaeribacter swui</name>
    <dbReference type="NCBI Taxonomy" id="2086471"/>
    <lineage>
        <taxon>Bacteria</taxon>
        <taxon>Pseudomonadati</taxon>
        <taxon>Bacteroidota</taxon>
        <taxon>Cytophagia</taxon>
        <taxon>Cytophagales</taxon>
        <taxon>Hymenobacteraceae</taxon>
        <taxon>Adhaeribacter</taxon>
    </lineage>
</organism>
<keyword evidence="4 8" id="KW-0554">One-carbon metabolism</keyword>
<evidence type="ECO:0000256" key="8">
    <source>
        <dbReference type="PIRNR" id="PIRNR000194"/>
    </source>
</evidence>
<dbReference type="Gene3D" id="3.40.430.10">
    <property type="entry name" value="Dihydrofolate Reductase, subunit A"/>
    <property type="match status" value="1"/>
</dbReference>
<evidence type="ECO:0000256" key="5">
    <source>
        <dbReference type="ARBA" id="ARBA00022857"/>
    </source>
</evidence>
<dbReference type="Pfam" id="PF00186">
    <property type="entry name" value="DHFR_1"/>
    <property type="match status" value="1"/>
</dbReference>
<dbReference type="PRINTS" id="PR00070">
    <property type="entry name" value="DHFR"/>
</dbReference>
<dbReference type="AlphaFoldDB" id="A0A7G7GCI5"/>
<protein>
    <recommendedName>
        <fullName evidence="3 8">Dihydrofolate reductase</fullName>
        <ecNumber evidence="3 8">1.5.1.3</ecNumber>
    </recommendedName>
</protein>
<evidence type="ECO:0000256" key="1">
    <source>
        <dbReference type="ARBA" id="ARBA00004903"/>
    </source>
</evidence>
<sequence length="161" mass="18388">MIASVFAMSENRVIGKNNQLPWHLPADLKFFKNLTTGHPIIMGRKTFESIGKPLPNRTSIIITRQPEYHQPGCLVVNNVSSAITKAQQINSDVFIIGGAEILQQALPYIDTMFLTLIHENFAGDTFYPEINPKEWQEVSRQDFTADEKNKYNYSFIQLKRS</sequence>
<dbReference type="EMBL" id="CP055156">
    <property type="protein sequence ID" value="QNF34869.1"/>
    <property type="molecule type" value="Genomic_DNA"/>
</dbReference>
<dbReference type="CDD" id="cd00209">
    <property type="entry name" value="DHFR"/>
    <property type="match status" value="1"/>
</dbReference>
<dbReference type="InterPro" id="IPR001796">
    <property type="entry name" value="DHFR_dom"/>
</dbReference>
<comment type="catalytic activity">
    <reaction evidence="8">
        <text>(6S)-5,6,7,8-tetrahydrofolate + NADP(+) = 7,8-dihydrofolate + NADPH + H(+)</text>
        <dbReference type="Rhea" id="RHEA:15009"/>
        <dbReference type="ChEBI" id="CHEBI:15378"/>
        <dbReference type="ChEBI" id="CHEBI:57451"/>
        <dbReference type="ChEBI" id="CHEBI:57453"/>
        <dbReference type="ChEBI" id="CHEBI:57783"/>
        <dbReference type="ChEBI" id="CHEBI:58349"/>
        <dbReference type="EC" id="1.5.1.3"/>
    </reaction>
</comment>
<evidence type="ECO:0000256" key="3">
    <source>
        <dbReference type="ARBA" id="ARBA00012856"/>
    </source>
</evidence>
<dbReference type="PIRSF" id="PIRSF000194">
    <property type="entry name" value="DHFR"/>
    <property type="match status" value="1"/>
</dbReference>
<keyword evidence="6 8" id="KW-0560">Oxidoreductase</keyword>
<reference evidence="11 12" key="1">
    <citation type="journal article" date="2018" name="Int. J. Syst. Evol. Microbiol.">
        <title>Adhaeribacter swui sp. nov., isolated from wet mud.</title>
        <authorList>
            <person name="Kim D.U."/>
            <person name="Kim K.W."/>
            <person name="Kang M.S."/>
            <person name="Kim J.Y."/>
            <person name="Jang J.H."/>
            <person name="Kim M.K."/>
        </authorList>
    </citation>
    <scope>NUCLEOTIDE SEQUENCE [LARGE SCALE GENOMIC DNA]</scope>
    <source>
        <strain evidence="11 12">KCTC 52873</strain>
    </source>
</reference>
<keyword evidence="12" id="KW-1185">Reference proteome</keyword>
<dbReference type="GO" id="GO:0050661">
    <property type="term" value="F:NADP binding"/>
    <property type="evidence" value="ECO:0007669"/>
    <property type="project" value="InterPro"/>
</dbReference>
<comment type="function">
    <text evidence="7 8">Key enzyme in folate metabolism. Catalyzes an essential reaction for de novo glycine and purine synthesis, and for DNA precursor synthesis.</text>
</comment>
<dbReference type="PROSITE" id="PS00075">
    <property type="entry name" value="DHFR_1"/>
    <property type="match status" value="1"/>
</dbReference>
<dbReference type="InterPro" id="IPR024072">
    <property type="entry name" value="DHFR-like_dom_sf"/>
</dbReference>
<dbReference type="GO" id="GO:0046655">
    <property type="term" value="P:folic acid metabolic process"/>
    <property type="evidence" value="ECO:0007669"/>
    <property type="project" value="TreeGrafter"/>
</dbReference>
<dbReference type="GO" id="GO:0004146">
    <property type="term" value="F:dihydrofolate reductase activity"/>
    <property type="evidence" value="ECO:0007669"/>
    <property type="project" value="UniProtKB-EC"/>
</dbReference>
<dbReference type="GO" id="GO:0006730">
    <property type="term" value="P:one-carbon metabolic process"/>
    <property type="evidence" value="ECO:0007669"/>
    <property type="project" value="UniProtKB-KW"/>
</dbReference>
<dbReference type="GO" id="GO:0046452">
    <property type="term" value="P:dihydrofolate metabolic process"/>
    <property type="evidence" value="ECO:0007669"/>
    <property type="project" value="TreeGrafter"/>
</dbReference>
<dbReference type="SUPFAM" id="SSF53597">
    <property type="entry name" value="Dihydrofolate reductase-like"/>
    <property type="match status" value="1"/>
</dbReference>
<dbReference type="Proteomes" id="UP000515237">
    <property type="component" value="Chromosome"/>
</dbReference>
<gene>
    <name evidence="11" type="ORF">HUW51_19865</name>
</gene>
<name>A0A7G7GCI5_9BACT</name>
<proteinExistence type="inferred from homology"/>
<comment type="similarity">
    <text evidence="2 8 9">Belongs to the dihydrofolate reductase family.</text>
</comment>
<dbReference type="PROSITE" id="PS51330">
    <property type="entry name" value="DHFR_2"/>
    <property type="match status" value="1"/>
</dbReference>
<evidence type="ECO:0000256" key="6">
    <source>
        <dbReference type="ARBA" id="ARBA00023002"/>
    </source>
</evidence>
<keyword evidence="5 8" id="KW-0521">NADP</keyword>
<evidence type="ECO:0000256" key="2">
    <source>
        <dbReference type="ARBA" id="ARBA00009539"/>
    </source>
</evidence>
<dbReference type="RefSeq" id="WP_185271363.1">
    <property type="nucleotide sequence ID" value="NZ_CP055156.1"/>
</dbReference>
<accession>A0A7G7GCI5</accession>
<evidence type="ECO:0000256" key="7">
    <source>
        <dbReference type="ARBA" id="ARBA00025067"/>
    </source>
</evidence>
<dbReference type="PANTHER" id="PTHR48069">
    <property type="entry name" value="DIHYDROFOLATE REDUCTASE"/>
    <property type="match status" value="1"/>
</dbReference>
<feature type="domain" description="DHFR" evidence="10">
    <location>
        <begin position="1"/>
        <end position="160"/>
    </location>
</feature>
<dbReference type="UniPathway" id="UPA00077">
    <property type="reaction ID" value="UER00158"/>
</dbReference>
<dbReference type="InterPro" id="IPR017925">
    <property type="entry name" value="DHFR_CS"/>
</dbReference>
<dbReference type="PANTHER" id="PTHR48069:SF3">
    <property type="entry name" value="DIHYDROFOLATE REDUCTASE"/>
    <property type="match status" value="1"/>
</dbReference>
<evidence type="ECO:0000259" key="10">
    <source>
        <dbReference type="PROSITE" id="PS51330"/>
    </source>
</evidence>
<dbReference type="EC" id="1.5.1.3" evidence="3 8"/>
<dbReference type="KEGG" id="aswu:HUW51_19865"/>
<evidence type="ECO:0000313" key="11">
    <source>
        <dbReference type="EMBL" id="QNF34869.1"/>
    </source>
</evidence>
<comment type="pathway">
    <text evidence="1 8">Cofactor biosynthesis; tetrahydrofolate biosynthesis; 5,6,7,8-tetrahydrofolate from 7,8-dihydrofolate: step 1/1.</text>
</comment>
<dbReference type="GO" id="GO:0005829">
    <property type="term" value="C:cytosol"/>
    <property type="evidence" value="ECO:0007669"/>
    <property type="project" value="TreeGrafter"/>
</dbReference>
<dbReference type="GO" id="GO:0046654">
    <property type="term" value="P:tetrahydrofolate biosynthetic process"/>
    <property type="evidence" value="ECO:0007669"/>
    <property type="project" value="UniProtKB-UniPathway"/>
</dbReference>
<evidence type="ECO:0000313" key="12">
    <source>
        <dbReference type="Proteomes" id="UP000515237"/>
    </source>
</evidence>